<dbReference type="OrthoDB" id="9813152at2"/>
<keyword evidence="3" id="KW-1185">Reference proteome</keyword>
<dbReference type="AlphaFoldDB" id="A0A2Z4UDP3"/>
<keyword evidence="1" id="KW-0812">Transmembrane</keyword>
<dbReference type="InterPro" id="IPR046664">
    <property type="entry name" value="DUF6773"/>
</dbReference>
<feature type="transmembrane region" description="Helical" evidence="1">
    <location>
        <begin position="6"/>
        <end position="25"/>
    </location>
</feature>
<reference evidence="3" key="1">
    <citation type="submission" date="2018-06" db="EMBL/GenBank/DDBJ databases">
        <title>Description of Blautia argi sp. nov., a new anaerobic isolated from dog feces.</title>
        <authorList>
            <person name="Chang Y.-H."/>
            <person name="Paek J."/>
            <person name="Shin Y."/>
        </authorList>
    </citation>
    <scope>NUCLEOTIDE SEQUENCE [LARGE SCALE GENOMIC DNA]</scope>
    <source>
        <strain evidence="3">KCTC 15426</strain>
    </source>
</reference>
<organism evidence="2 3">
    <name type="scientific">Blautia argi</name>
    <dbReference type="NCBI Taxonomy" id="1912897"/>
    <lineage>
        <taxon>Bacteria</taxon>
        <taxon>Bacillati</taxon>
        <taxon>Bacillota</taxon>
        <taxon>Clostridia</taxon>
        <taxon>Lachnospirales</taxon>
        <taxon>Lachnospiraceae</taxon>
        <taxon>Blautia</taxon>
    </lineage>
</organism>
<dbReference type="EMBL" id="CP030280">
    <property type="protein sequence ID" value="AWY99096.1"/>
    <property type="molecule type" value="Genomic_DNA"/>
</dbReference>
<feature type="transmembrane region" description="Helical" evidence="1">
    <location>
        <begin position="68"/>
        <end position="84"/>
    </location>
</feature>
<proteinExistence type="predicted"/>
<evidence type="ECO:0000313" key="2">
    <source>
        <dbReference type="EMBL" id="AWY99096.1"/>
    </source>
</evidence>
<dbReference type="Pfam" id="PF20563">
    <property type="entry name" value="DUF6773"/>
    <property type="match status" value="1"/>
</dbReference>
<keyword evidence="1" id="KW-0472">Membrane</keyword>
<keyword evidence="1" id="KW-1133">Transmembrane helix</keyword>
<accession>A0A2Z4UDP3</accession>
<evidence type="ECO:0000256" key="1">
    <source>
        <dbReference type="SAM" id="Phobius"/>
    </source>
</evidence>
<dbReference type="KEGG" id="blau:DQQ01_14305"/>
<evidence type="ECO:0000313" key="3">
    <source>
        <dbReference type="Proteomes" id="UP000250003"/>
    </source>
</evidence>
<sequence length="117" mass="12502">MVSNGFYVVIFLALTAAILIQLGFFSTPLKNILGETVALLIGGFVYLGSCIKNGLWNPAKSAGSWQNNLIVSLVCSVFQCFYGLSISQKAGANAPVGNMSAFSLQAFSSWAFLLPHF</sequence>
<protein>
    <submittedName>
        <fullName evidence="2">Uncharacterized protein</fullName>
    </submittedName>
</protein>
<feature type="transmembrane region" description="Helical" evidence="1">
    <location>
        <begin position="37"/>
        <end position="56"/>
    </location>
</feature>
<gene>
    <name evidence="2" type="ORF">DQQ01_14305</name>
</gene>
<dbReference type="Proteomes" id="UP000250003">
    <property type="component" value="Chromosome"/>
</dbReference>
<name>A0A2Z4UDP3_9FIRM</name>
<dbReference type="RefSeq" id="WP_111920541.1">
    <property type="nucleotide sequence ID" value="NZ_CP030280.1"/>
</dbReference>